<gene>
    <name evidence="1" type="ORF">P0082_11920</name>
</gene>
<proteinExistence type="predicted"/>
<organism evidence="1 2">
    <name type="scientific">Candidatus Haliotispira prima</name>
    <dbReference type="NCBI Taxonomy" id="3034016"/>
    <lineage>
        <taxon>Bacteria</taxon>
        <taxon>Pseudomonadati</taxon>
        <taxon>Spirochaetota</taxon>
        <taxon>Spirochaetia</taxon>
        <taxon>Spirochaetales</taxon>
        <taxon>Spirochaetaceae</taxon>
        <taxon>Candidatus Haliotispira</taxon>
    </lineage>
</organism>
<accession>A0ABY8MGS8</accession>
<keyword evidence="2" id="KW-1185">Reference proteome</keyword>
<dbReference type="RefSeq" id="WP_326927359.1">
    <property type="nucleotide sequence ID" value="NZ_CP123443.1"/>
</dbReference>
<dbReference type="EMBL" id="CP123443">
    <property type="protein sequence ID" value="WGK69172.1"/>
    <property type="molecule type" value="Genomic_DNA"/>
</dbReference>
<protein>
    <recommendedName>
        <fullName evidence="3">HEPN domain-containing protein</fullName>
    </recommendedName>
</protein>
<sequence length="146" mass="17542">METDLEKKSEENLEIARYALGKEYYHIVISRIYFAIYQTILAYMWKYDLKSSDDMREYLKKHKIDPKKGSYSNTISAFCHHYNNHDLSYGDISTYGDISKIRQYRNKVEYQDTDSNMESLWHEFLEKLGVINRVAIFRKIKINTEK</sequence>
<dbReference type="Proteomes" id="UP001228690">
    <property type="component" value="Chromosome"/>
</dbReference>
<evidence type="ECO:0000313" key="1">
    <source>
        <dbReference type="EMBL" id="WGK69172.1"/>
    </source>
</evidence>
<evidence type="ECO:0008006" key="3">
    <source>
        <dbReference type="Google" id="ProtNLM"/>
    </source>
</evidence>
<dbReference type="Gene3D" id="1.20.120.330">
    <property type="entry name" value="Nucleotidyltransferases domain 2"/>
    <property type="match status" value="1"/>
</dbReference>
<reference evidence="1 2" key="1">
    <citation type="submission" date="2023-04" db="EMBL/GenBank/DDBJ databases">
        <title>Spirochaete genome identified in red abalone sample constitutes a novel genus.</title>
        <authorList>
            <person name="Sharma S.P."/>
            <person name="Purcell C.M."/>
            <person name="Hyde J.R."/>
            <person name="Severin A.J."/>
        </authorList>
    </citation>
    <scope>NUCLEOTIDE SEQUENCE [LARGE SCALE GENOMIC DNA]</scope>
    <source>
        <strain evidence="1 2">SP-2023</strain>
    </source>
</reference>
<evidence type="ECO:0000313" key="2">
    <source>
        <dbReference type="Proteomes" id="UP001228690"/>
    </source>
</evidence>
<name>A0ABY8MGS8_9SPIO</name>